<accession>A0A402AX22</accession>
<dbReference type="EMBL" id="BIFS01000002">
    <property type="protein sequence ID" value="GCE23604.1"/>
    <property type="molecule type" value="Genomic_DNA"/>
</dbReference>
<dbReference type="AlphaFoldDB" id="A0A402AX22"/>
<gene>
    <name evidence="1" type="ORF">KDK_74040</name>
</gene>
<dbReference type="RefSeq" id="WP_126557005.1">
    <property type="nucleotide sequence ID" value="NZ_BIFS01000002.1"/>
</dbReference>
<dbReference type="OrthoDB" id="9781481at2"/>
<protein>
    <submittedName>
        <fullName evidence="1">Uncharacterized protein</fullName>
    </submittedName>
</protein>
<dbReference type="Gene3D" id="3.40.50.300">
    <property type="entry name" value="P-loop containing nucleotide triphosphate hydrolases"/>
    <property type="match status" value="1"/>
</dbReference>
<organism evidence="1 2">
    <name type="scientific">Dictyobacter kobayashii</name>
    <dbReference type="NCBI Taxonomy" id="2014872"/>
    <lineage>
        <taxon>Bacteria</taxon>
        <taxon>Bacillati</taxon>
        <taxon>Chloroflexota</taxon>
        <taxon>Ktedonobacteria</taxon>
        <taxon>Ktedonobacterales</taxon>
        <taxon>Dictyobacteraceae</taxon>
        <taxon>Dictyobacter</taxon>
    </lineage>
</organism>
<evidence type="ECO:0000313" key="1">
    <source>
        <dbReference type="EMBL" id="GCE23604.1"/>
    </source>
</evidence>
<name>A0A402AX22_9CHLR</name>
<dbReference type="Proteomes" id="UP000287188">
    <property type="component" value="Unassembled WGS sequence"/>
</dbReference>
<comment type="caution">
    <text evidence="1">The sequence shown here is derived from an EMBL/GenBank/DDBJ whole genome shotgun (WGS) entry which is preliminary data.</text>
</comment>
<dbReference type="InterPro" id="IPR027417">
    <property type="entry name" value="P-loop_NTPase"/>
</dbReference>
<reference evidence="2" key="1">
    <citation type="submission" date="2018-12" db="EMBL/GenBank/DDBJ databases">
        <title>Tengunoibacter tsumagoiensis gen. nov., sp. nov., Dictyobacter kobayashii sp. nov., D. alpinus sp. nov., and D. joshuensis sp. nov. and description of Dictyobacteraceae fam. nov. within the order Ktedonobacterales isolated from Tengu-no-mugimeshi.</title>
        <authorList>
            <person name="Wang C.M."/>
            <person name="Zheng Y."/>
            <person name="Sakai Y."/>
            <person name="Toyoda A."/>
            <person name="Minakuchi Y."/>
            <person name="Abe K."/>
            <person name="Yokota A."/>
            <person name="Yabe S."/>
        </authorList>
    </citation>
    <scope>NUCLEOTIDE SEQUENCE [LARGE SCALE GENOMIC DNA]</scope>
    <source>
        <strain evidence="2">Uno11</strain>
    </source>
</reference>
<keyword evidence="2" id="KW-1185">Reference proteome</keyword>
<evidence type="ECO:0000313" key="2">
    <source>
        <dbReference type="Proteomes" id="UP000287188"/>
    </source>
</evidence>
<proteinExistence type="predicted"/>
<sequence length="459" mass="52382">MSKSYLLFLSSPSIPRHISAQQSRLLLNQHATHLQVGDSILLVQDQVEKTILPVVYTVEAQNRGTGALTLKRDEIYNQTIKLADIATIPSLQRYAVQNSTQQLTESDLTFVTKTMMGGGRMEERSLLNAIAAYIAERGYYFERETLDNYHICLKTRPFAILAGLSGTGKSKLSQLYAEALGHKKQYLRLPVSPNWYSDQALLGYFDTISGQYITEQAADFILKANQDSGNLYFLCLDEMNLAHVEHYFSQFLSAMEEDDPEERTVRLMGDNIYQRLEEKGSLQPTLQLPTNLFFTGTINVDETTKSISDKVIDRANTLEFFSVDLEKAPLPAEIPPSPLNISAYTWQSYVSTQRDTTFRPQLIEISKILNRADLGLGFRILHDIERYIANSKDLLEPIVAFDLQVKQRILPRVRGTETIKKNIDELHTFAHNNGLTRTANRLDEMKYRLQRDGYTSFWR</sequence>
<dbReference type="SUPFAM" id="SSF52540">
    <property type="entry name" value="P-loop containing nucleoside triphosphate hydrolases"/>
    <property type="match status" value="1"/>
</dbReference>